<reference evidence="1 2" key="1">
    <citation type="submission" date="2024-02" db="EMBL/GenBank/DDBJ databases">
        <title>Janibacter sp. nov., isolated from gut of marine sandworm.</title>
        <authorList>
            <person name="Kim B."/>
            <person name="Jun M.O."/>
            <person name="Shin N.-R."/>
        </authorList>
    </citation>
    <scope>NUCLEOTIDE SEQUENCE [LARGE SCALE GENOMIC DNA]</scope>
    <source>
        <strain evidence="1 2">A1S7</strain>
    </source>
</reference>
<protein>
    <submittedName>
        <fullName evidence="1">Uncharacterized protein</fullName>
    </submittedName>
</protein>
<evidence type="ECO:0000313" key="2">
    <source>
        <dbReference type="Proteomes" id="UP001382727"/>
    </source>
</evidence>
<accession>A0ABZ2MID2</accession>
<dbReference type="RefSeq" id="WP_338750161.1">
    <property type="nucleotide sequence ID" value="NZ_CP144913.1"/>
</dbReference>
<proteinExistence type="predicted"/>
<gene>
    <name evidence="1" type="ORF">V1351_01795</name>
</gene>
<sequence>MRSIARYPEVRGDGSLWVPLAPPPAPTYRQLSPQDSGIAGARAVVSYSTEWLTELRVLTDPYEQREDGSRWVVQLCDEGAWHDFDRHGIDPISAERLVASVRLVFVLDSV</sequence>
<evidence type="ECO:0000313" key="1">
    <source>
        <dbReference type="EMBL" id="WXB76817.1"/>
    </source>
</evidence>
<dbReference type="EMBL" id="CP144913">
    <property type="protein sequence ID" value="WXB76817.1"/>
    <property type="molecule type" value="Genomic_DNA"/>
</dbReference>
<dbReference type="Proteomes" id="UP001382727">
    <property type="component" value="Chromosome"/>
</dbReference>
<organism evidence="1 2">
    <name type="scientific">Janibacter alittae</name>
    <dbReference type="NCBI Taxonomy" id="3115209"/>
    <lineage>
        <taxon>Bacteria</taxon>
        <taxon>Bacillati</taxon>
        <taxon>Actinomycetota</taxon>
        <taxon>Actinomycetes</taxon>
        <taxon>Micrococcales</taxon>
        <taxon>Intrasporangiaceae</taxon>
        <taxon>Janibacter</taxon>
    </lineage>
</organism>
<keyword evidence="2" id="KW-1185">Reference proteome</keyword>
<name>A0ABZ2MID2_9MICO</name>